<feature type="compositionally biased region" description="Low complexity" evidence="9">
    <location>
        <begin position="55"/>
        <end position="67"/>
    </location>
</feature>
<evidence type="ECO:0000256" key="4">
    <source>
        <dbReference type="ARBA" id="ARBA00022490"/>
    </source>
</evidence>
<reference evidence="10 11" key="1">
    <citation type="journal article" date="2013" name="BMC Genomics">
        <title>Reconstruction of the lipid metabolism for the microalga Monoraphidium neglectum from its genome sequence reveals characteristics suitable for biofuel production.</title>
        <authorList>
            <person name="Bogen C."/>
            <person name="Al-Dilaimi A."/>
            <person name="Albersmeier A."/>
            <person name="Wichmann J."/>
            <person name="Grundmann M."/>
            <person name="Rupp O."/>
            <person name="Lauersen K.J."/>
            <person name="Blifernez-Klassen O."/>
            <person name="Kalinowski J."/>
            <person name="Goesmann A."/>
            <person name="Mussgnug J.H."/>
            <person name="Kruse O."/>
        </authorList>
    </citation>
    <scope>NUCLEOTIDE SEQUENCE [LARGE SCALE GENOMIC DNA]</scope>
    <source>
        <strain evidence="10 11">SAG 48.87</strain>
    </source>
</reference>
<feature type="compositionally biased region" description="Low complexity" evidence="9">
    <location>
        <begin position="271"/>
        <end position="284"/>
    </location>
</feature>
<dbReference type="RefSeq" id="XP_013903806.1">
    <property type="nucleotide sequence ID" value="XM_014048352.1"/>
</dbReference>
<evidence type="ECO:0000256" key="1">
    <source>
        <dbReference type="ARBA" id="ARBA00004282"/>
    </source>
</evidence>
<dbReference type="PANTHER" id="PTHR46507">
    <property type="entry name" value="AFADIN- AND ALPHA-ACTININ-BINDING PROTEIN"/>
    <property type="match status" value="1"/>
</dbReference>
<evidence type="ECO:0000313" key="10">
    <source>
        <dbReference type="EMBL" id="KIZ04787.1"/>
    </source>
</evidence>
<dbReference type="EMBL" id="KK100606">
    <property type="protein sequence ID" value="KIZ04787.1"/>
    <property type="molecule type" value="Genomic_DNA"/>
</dbReference>
<sequence>MHASQPFDDPYAKCCGASQQQQEQPEQQHRQQELHRQRQGSSGSLPPETPPSFPAPAASPFQQQQLSNAHAASSGRGSLGPFDSSFSPTAPGAHEPFATRANAAECMAFLQSGLDAAGARTRLPDALSAASDPAGALPAALNAAHELLALLRRSDELRRAQEEAAGRLRSEARAAGHAAEQMRGRSEQRDQEAAGLKIKLRQLEAWYRSEVARLGAERDDLARRGAALEQRHAQFGHELRRRDGEVEKLQGRVRALLRAPADMRLSSSSDLDQTPSPPLQQQQPPSDPQRRPQQRRATDVSGGGTPGGLHASPPHAAARARRGSADAAGGARILAPGAPQRRLTTGGLGAGSAGGPTPAAAAGVDPLPAAAPGLAGATWHEVRAKLAELQVRAQRVKVQCGAPSGADGWDGGAAHVGSAGLFSPQASTPHERLLVAKLMEASSPARPVAAPSASRSQIMAEQEHTLKVAIAALAPAAAGGRLGGGA</sequence>
<dbReference type="Pfam" id="PF11559">
    <property type="entry name" value="ADIP"/>
    <property type="match status" value="1"/>
</dbReference>
<comment type="similarity">
    <text evidence="3">Belongs to the ADIP family.</text>
</comment>
<dbReference type="KEGG" id="mng:MNEG_3167"/>
<keyword evidence="6" id="KW-0965">Cell junction</keyword>
<dbReference type="GeneID" id="25736045"/>
<evidence type="ECO:0000256" key="5">
    <source>
        <dbReference type="ARBA" id="ARBA00022889"/>
    </source>
</evidence>
<evidence type="ECO:0000256" key="2">
    <source>
        <dbReference type="ARBA" id="ARBA00004300"/>
    </source>
</evidence>
<keyword evidence="4" id="KW-0963">Cytoplasm</keyword>
<proteinExistence type="inferred from homology"/>
<feature type="region of interest" description="Disordered" evidence="9">
    <location>
        <begin position="1"/>
        <end position="97"/>
    </location>
</feature>
<name>A0A0D2MWD5_9CHLO</name>
<evidence type="ECO:0000256" key="6">
    <source>
        <dbReference type="ARBA" id="ARBA00022949"/>
    </source>
</evidence>
<dbReference type="GO" id="GO:0035735">
    <property type="term" value="P:intraciliary transport involved in cilium assembly"/>
    <property type="evidence" value="ECO:0007669"/>
    <property type="project" value="TreeGrafter"/>
</dbReference>
<dbReference type="InterPro" id="IPR021622">
    <property type="entry name" value="Afadin/alpha-actinin-bd"/>
</dbReference>
<keyword evidence="8" id="KW-0206">Cytoskeleton</keyword>
<evidence type="ECO:0000313" key="11">
    <source>
        <dbReference type="Proteomes" id="UP000054498"/>
    </source>
</evidence>
<accession>A0A0D2MWD5</accession>
<evidence type="ECO:0000256" key="3">
    <source>
        <dbReference type="ARBA" id="ARBA00009291"/>
    </source>
</evidence>
<dbReference type="STRING" id="145388.A0A0D2MWD5"/>
<comment type="subcellular location">
    <subcellularLocation>
        <location evidence="1">Cell junction</location>
    </subcellularLocation>
    <subcellularLocation>
        <location evidence="2">Cytoplasm</location>
        <location evidence="2">Cytoskeleton</location>
        <location evidence="2">Microtubule organizing center</location>
        <location evidence="2">Centrosome</location>
    </subcellularLocation>
</comment>
<gene>
    <name evidence="10" type="ORF">MNEG_3167</name>
</gene>
<dbReference type="OrthoDB" id="540427at2759"/>
<keyword evidence="11" id="KW-1185">Reference proteome</keyword>
<dbReference type="AlphaFoldDB" id="A0A0D2MWD5"/>
<protein>
    <submittedName>
        <fullName evidence="10">Uncharacterized protein</fullName>
    </submittedName>
</protein>
<keyword evidence="7" id="KW-0175">Coiled coil</keyword>
<keyword evidence="5" id="KW-0130">Cell adhesion</keyword>
<dbReference type="GO" id="GO:0070161">
    <property type="term" value="C:anchoring junction"/>
    <property type="evidence" value="ECO:0007669"/>
    <property type="project" value="UniProtKB-SubCell"/>
</dbReference>
<dbReference type="GO" id="GO:0036064">
    <property type="term" value="C:ciliary basal body"/>
    <property type="evidence" value="ECO:0007669"/>
    <property type="project" value="TreeGrafter"/>
</dbReference>
<evidence type="ECO:0000256" key="8">
    <source>
        <dbReference type="ARBA" id="ARBA00023212"/>
    </source>
</evidence>
<feature type="region of interest" description="Disordered" evidence="9">
    <location>
        <begin position="258"/>
        <end position="361"/>
    </location>
</feature>
<evidence type="ECO:0000256" key="9">
    <source>
        <dbReference type="SAM" id="MobiDB-lite"/>
    </source>
</evidence>
<dbReference type="GO" id="GO:0007155">
    <property type="term" value="P:cell adhesion"/>
    <property type="evidence" value="ECO:0007669"/>
    <property type="project" value="UniProtKB-KW"/>
</dbReference>
<dbReference type="InterPro" id="IPR052300">
    <property type="entry name" value="Adhesion_Centrosome_assoc"/>
</dbReference>
<dbReference type="PANTHER" id="PTHR46507:SF4">
    <property type="entry name" value="SSX FAMILY MEMBER 2 INTERACTING PROTEIN"/>
    <property type="match status" value="1"/>
</dbReference>
<feature type="region of interest" description="Disordered" evidence="9">
    <location>
        <begin position="168"/>
        <end position="191"/>
    </location>
</feature>
<organism evidence="10 11">
    <name type="scientific">Monoraphidium neglectum</name>
    <dbReference type="NCBI Taxonomy" id="145388"/>
    <lineage>
        <taxon>Eukaryota</taxon>
        <taxon>Viridiplantae</taxon>
        <taxon>Chlorophyta</taxon>
        <taxon>core chlorophytes</taxon>
        <taxon>Chlorophyceae</taxon>
        <taxon>CS clade</taxon>
        <taxon>Sphaeropleales</taxon>
        <taxon>Selenastraceae</taxon>
        <taxon>Monoraphidium</taxon>
    </lineage>
</organism>
<dbReference type="Proteomes" id="UP000054498">
    <property type="component" value="Unassembled WGS sequence"/>
</dbReference>
<feature type="compositionally biased region" description="Basic and acidic residues" evidence="9">
    <location>
        <begin position="26"/>
        <end position="36"/>
    </location>
</feature>
<evidence type="ECO:0000256" key="7">
    <source>
        <dbReference type="ARBA" id="ARBA00023054"/>
    </source>
</evidence>